<keyword evidence="2" id="KW-1185">Reference proteome</keyword>
<name>A0AAV4RWE3_CAEEX</name>
<evidence type="ECO:0000313" key="2">
    <source>
        <dbReference type="Proteomes" id="UP001054945"/>
    </source>
</evidence>
<accession>A0AAV4RWE3</accession>
<protein>
    <submittedName>
        <fullName evidence="1">Uncharacterized protein</fullName>
    </submittedName>
</protein>
<sequence>MSSFFFPLTLNKEFYARKLLVNPNGAKDGSSPLDILPRGIEALTRIEAVRFLPALSYLPTPFLCSISCRSGLSQQNTHHRCNFDVPHQHSAFCSCIFQAYLCAKFRPTSASCSV</sequence>
<dbReference type="AlphaFoldDB" id="A0AAV4RWE3"/>
<proteinExistence type="predicted"/>
<organism evidence="1 2">
    <name type="scientific">Caerostris extrusa</name>
    <name type="common">Bark spider</name>
    <name type="synonym">Caerostris bankana</name>
    <dbReference type="NCBI Taxonomy" id="172846"/>
    <lineage>
        <taxon>Eukaryota</taxon>
        <taxon>Metazoa</taxon>
        <taxon>Ecdysozoa</taxon>
        <taxon>Arthropoda</taxon>
        <taxon>Chelicerata</taxon>
        <taxon>Arachnida</taxon>
        <taxon>Araneae</taxon>
        <taxon>Araneomorphae</taxon>
        <taxon>Entelegynae</taxon>
        <taxon>Araneoidea</taxon>
        <taxon>Araneidae</taxon>
        <taxon>Caerostris</taxon>
    </lineage>
</organism>
<evidence type="ECO:0000313" key="1">
    <source>
        <dbReference type="EMBL" id="GIY24590.1"/>
    </source>
</evidence>
<dbReference type="EMBL" id="BPLR01008427">
    <property type="protein sequence ID" value="GIY24590.1"/>
    <property type="molecule type" value="Genomic_DNA"/>
</dbReference>
<dbReference type="Proteomes" id="UP001054945">
    <property type="component" value="Unassembled WGS sequence"/>
</dbReference>
<comment type="caution">
    <text evidence="1">The sequence shown here is derived from an EMBL/GenBank/DDBJ whole genome shotgun (WGS) entry which is preliminary data.</text>
</comment>
<gene>
    <name evidence="1" type="ORF">CEXT_66491</name>
</gene>
<reference evidence="1 2" key="1">
    <citation type="submission" date="2021-06" db="EMBL/GenBank/DDBJ databases">
        <title>Caerostris extrusa draft genome.</title>
        <authorList>
            <person name="Kono N."/>
            <person name="Arakawa K."/>
        </authorList>
    </citation>
    <scope>NUCLEOTIDE SEQUENCE [LARGE SCALE GENOMIC DNA]</scope>
</reference>